<name>A0A2T7NPC0_POMCA</name>
<dbReference type="PANTHER" id="PTHR37457:SF3">
    <property type="entry name" value="TRNA SELENOCYSTEINE-ASSOCIATED PROTEIN 1"/>
    <property type="match status" value="1"/>
</dbReference>
<dbReference type="STRING" id="400727.A0A2T7NPC0"/>
<dbReference type="SUPFAM" id="SSF54928">
    <property type="entry name" value="RNA-binding domain, RBD"/>
    <property type="match status" value="1"/>
</dbReference>
<evidence type="ECO:0000256" key="2">
    <source>
        <dbReference type="ARBA" id="ARBA00033477"/>
    </source>
</evidence>
<evidence type="ECO:0000313" key="6">
    <source>
        <dbReference type="Proteomes" id="UP000245119"/>
    </source>
</evidence>
<sequence length="299" mass="33847">MYLSPSLWMGNLDEDMNEQFIKQAFQHYGENVVSVKIMKSKNPGQTPYCFVGFEDVDQARHALHRLSGKTIPNTHPPKLFKLHPASFGKEQQLLPEFSLHIGDLTPEVDDYILYTAFAKNYRSVRGAKVVLDSTGKSKGFGFVRFSEESDQQKALVEMQHMAGIGRRPIKVGLAAPKRYGSHGSQTYDNSNSSYTASGHGGAYMYAPYSHYSGYYNWGNYYHYGQHYQNAHPPAPLDYSPEQPAAAHDEDMEVLEDPCLEVNVAKENREFIESSESFFEALDRSRWYGVDNVMTEILGV</sequence>
<comment type="caution">
    <text evidence="5">The sequence shown here is derived from an EMBL/GenBank/DDBJ whole genome shotgun (WGS) entry which is preliminary data.</text>
</comment>
<dbReference type="AlphaFoldDB" id="A0A2T7NPC0"/>
<accession>A0A2T7NPC0</accession>
<dbReference type="FunFam" id="3.30.70.330:FF:000159">
    <property type="entry name" value="tRNA selenocysteine 1-associated protein 1"/>
    <property type="match status" value="1"/>
</dbReference>
<dbReference type="PANTHER" id="PTHR37457">
    <property type="entry name" value="TRNA SELENOCYSTEINE 1-ASSOCIATED PROTEIN 1-RELATED"/>
    <property type="match status" value="1"/>
</dbReference>
<keyword evidence="3" id="KW-0694">RNA-binding</keyword>
<evidence type="ECO:0000256" key="3">
    <source>
        <dbReference type="PROSITE-ProRule" id="PRU00176"/>
    </source>
</evidence>
<dbReference type="InterPro" id="IPR041085">
    <property type="entry name" value="TSAP1_C"/>
</dbReference>
<evidence type="ECO:0000256" key="1">
    <source>
        <dbReference type="ARBA" id="ARBA00008920"/>
    </source>
</evidence>
<dbReference type="InterPro" id="IPR040434">
    <property type="entry name" value="TSAP1"/>
</dbReference>
<keyword evidence="6" id="KW-1185">Reference proteome</keyword>
<dbReference type="SMART" id="SM00360">
    <property type="entry name" value="RRM"/>
    <property type="match status" value="2"/>
</dbReference>
<dbReference type="GO" id="GO:0003723">
    <property type="term" value="F:RNA binding"/>
    <property type="evidence" value="ECO:0007669"/>
    <property type="project" value="UniProtKB-UniRule"/>
</dbReference>
<dbReference type="InterPro" id="IPR000504">
    <property type="entry name" value="RRM_dom"/>
</dbReference>
<reference evidence="5 6" key="1">
    <citation type="submission" date="2018-04" db="EMBL/GenBank/DDBJ databases">
        <title>The genome of golden apple snail Pomacea canaliculata provides insight into stress tolerance and invasive adaptation.</title>
        <authorList>
            <person name="Liu C."/>
            <person name="Liu B."/>
            <person name="Ren Y."/>
            <person name="Zhang Y."/>
            <person name="Wang H."/>
            <person name="Li S."/>
            <person name="Jiang F."/>
            <person name="Yin L."/>
            <person name="Zhang G."/>
            <person name="Qian W."/>
            <person name="Fan W."/>
        </authorList>
    </citation>
    <scope>NUCLEOTIDE SEQUENCE [LARGE SCALE GENOMIC DNA]</scope>
    <source>
        <strain evidence="5">SZHN2017</strain>
        <tissue evidence="5">Muscle</tissue>
    </source>
</reference>
<dbReference type="OrthoDB" id="446113at2759"/>
<dbReference type="Pfam" id="PF00076">
    <property type="entry name" value="RRM_1"/>
    <property type="match status" value="2"/>
</dbReference>
<organism evidence="5 6">
    <name type="scientific">Pomacea canaliculata</name>
    <name type="common">Golden apple snail</name>
    <dbReference type="NCBI Taxonomy" id="400727"/>
    <lineage>
        <taxon>Eukaryota</taxon>
        <taxon>Metazoa</taxon>
        <taxon>Spiralia</taxon>
        <taxon>Lophotrochozoa</taxon>
        <taxon>Mollusca</taxon>
        <taxon>Gastropoda</taxon>
        <taxon>Caenogastropoda</taxon>
        <taxon>Architaenioglossa</taxon>
        <taxon>Ampullarioidea</taxon>
        <taxon>Ampullariidae</taxon>
        <taxon>Pomacea</taxon>
    </lineage>
</organism>
<dbReference type="Gene3D" id="3.30.70.330">
    <property type="match status" value="2"/>
</dbReference>
<dbReference type="Pfam" id="PF17654">
    <property type="entry name" value="Trnau1ap"/>
    <property type="match status" value="1"/>
</dbReference>
<gene>
    <name evidence="5" type="ORF">C0Q70_16278</name>
</gene>
<dbReference type="EMBL" id="PZQS01000010">
    <property type="protein sequence ID" value="PVD23017.1"/>
    <property type="molecule type" value="Genomic_DNA"/>
</dbReference>
<comment type="similarity">
    <text evidence="1">Belongs to the RRM TRSPAP family.</text>
</comment>
<dbReference type="Proteomes" id="UP000245119">
    <property type="component" value="Linkage Group LG10"/>
</dbReference>
<dbReference type="InterPro" id="IPR012677">
    <property type="entry name" value="Nucleotide-bd_a/b_plait_sf"/>
</dbReference>
<dbReference type="PROSITE" id="PS50102">
    <property type="entry name" value="RRM"/>
    <property type="match status" value="2"/>
</dbReference>
<protein>
    <recommendedName>
        <fullName evidence="2">tRNA selenocysteine-associated protein 1</fullName>
    </recommendedName>
</protein>
<feature type="domain" description="RRM" evidence="4">
    <location>
        <begin position="5"/>
        <end position="87"/>
    </location>
</feature>
<evidence type="ECO:0000313" key="5">
    <source>
        <dbReference type="EMBL" id="PVD23017.1"/>
    </source>
</evidence>
<feature type="domain" description="RRM" evidence="4">
    <location>
        <begin position="97"/>
        <end position="176"/>
    </location>
</feature>
<dbReference type="InterPro" id="IPR035979">
    <property type="entry name" value="RBD_domain_sf"/>
</dbReference>
<evidence type="ECO:0000259" key="4">
    <source>
        <dbReference type="PROSITE" id="PS50102"/>
    </source>
</evidence>
<proteinExistence type="inferred from homology"/>